<dbReference type="AlphaFoldDB" id="A0A1H0KN22"/>
<feature type="transmembrane region" description="Helical" evidence="6">
    <location>
        <begin position="68"/>
        <end position="101"/>
    </location>
</feature>
<name>A0A1H0KN22_MICTS</name>
<dbReference type="GO" id="GO:0005886">
    <property type="term" value="C:plasma membrane"/>
    <property type="evidence" value="ECO:0007669"/>
    <property type="project" value="UniProtKB-SubCell"/>
</dbReference>
<evidence type="ECO:0000256" key="6">
    <source>
        <dbReference type="SAM" id="Phobius"/>
    </source>
</evidence>
<keyword evidence="4 6" id="KW-1133">Transmembrane helix</keyword>
<accession>A0A1H0KN22</accession>
<feature type="transmembrane region" description="Helical" evidence="6">
    <location>
        <begin position="347"/>
        <end position="375"/>
    </location>
</feature>
<keyword evidence="3 6" id="KW-0812">Transmembrane</keyword>
<dbReference type="Pfam" id="PF02687">
    <property type="entry name" value="FtsX"/>
    <property type="match status" value="2"/>
</dbReference>
<dbReference type="EMBL" id="FNJN01000001">
    <property type="protein sequence ID" value="SDO57329.1"/>
    <property type="molecule type" value="Genomic_DNA"/>
</dbReference>
<evidence type="ECO:0000256" key="4">
    <source>
        <dbReference type="ARBA" id="ARBA00022989"/>
    </source>
</evidence>
<reference evidence="8 9" key="1">
    <citation type="submission" date="2016-10" db="EMBL/GenBank/DDBJ databases">
        <authorList>
            <person name="de Groot N.N."/>
        </authorList>
    </citation>
    <scope>NUCLEOTIDE SEQUENCE [LARGE SCALE GENOMIC DNA]</scope>
    <source>
        <strain evidence="8 9">StLB037</strain>
    </source>
</reference>
<feature type="transmembrane region" description="Helical" evidence="6">
    <location>
        <begin position="303"/>
        <end position="321"/>
    </location>
</feature>
<evidence type="ECO:0000256" key="5">
    <source>
        <dbReference type="ARBA" id="ARBA00023136"/>
    </source>
</evidence>
<evidence type="ECO:0000313" key="8">
    <source>
        <dbReference type="EMBL" id="SDO57329.1"/>
    </source>
</evidence>
<feature type="transmembrane region" description="Helical" evidence="6">
    <location>
        <begin position="402"/>
        <end position="423"/>
    </location>
</feature>
<feature type="transmembrane region" description="Helical" evidence="6">
    <location>
        <begin position="127"/>
        <end position="153"/>
    </location>
</feature>
<feature type="transmembrane region" description="Helical" evidence="6">
    <location>
        <begin position="248"/>
        <end position="273"/>
    </location>
</feature>
<feature type="transmembrane region" description="Helical" evidence="6">
    <location>
        <begin position="220"/>
        <end position="242"/>
    </location>
</feature>
<keyword evidence="5 6" id="KW-0472">Membrane</keyword>
<feature type="domain" description="ABC3 transporter permease C-terminal" evidence="7">
    <location>
        <begin position="357"/>
        <end position="477"/>
    </location>
</feature>
<comment type="subcellular location">
    <subcellularLocation>
        <location evidence="1">Cell membrane</location>
        <topology evidence="1">Multi-pass membrane protein</topology>
    </subcellularLocation>
</comment>
<feature type="transmembrane region" description="Helical" evidence="6">
    <location>
        <begin position="28"/>
        <end position="56"/>
    </location>
</feature>
<dbReference type="PANTHER" id="PTHR30287">
    <property type="entry name" value="MEMBRANE COMPONENT OF PREDICTED ABC SUPERFAMILY METABOLITE UPTAKE TRANSPORTER"/>
    <property type="match status" value="1"/>
</dbReference>
<evidence type="ECO:0000256" key="1">
    <source>
        <dbReference type="ARBA" id="ARBA00004651"/>
    </source>
</evidence>
<feature type="transmembrane region" description="Helical" evidence="6">
    <location>
        <begin position="165"/>
        <end position="187"/>
    </location>
</feature>
<evidence type="ECO:0000256" key="2">
    <source>
        <dbReference type="ARBA" id="ARBA00022475"/>
    </source>
</evidence>
<dbReference type="Proteomes" id="UP000186456">
    <property type="component" value="Unassembled WGS sequence"/>
</dbReference>
<keyword evidence="2" id="KW-1003">Cell membrane</keyword>
<sequence>MSAVVERPVRASRPRRLTRSLPRAERGLGASVLVAAISSGFGTLLIAATGFIGAWLLAAPYLAGRESVVVVVAILSALLVGVAMFVAAIVTTTTFATIVAGRTRQIALMRLIGASARSERVRVARQGLVVGAIGAAVGLIGGTAGAAALLPVARTVWGIDVEYALLQPVLVAPAVIVTLTTWAAAWAGSRRVLEVTPLEAISGATERNRSEAVGGRARRIVAGILFLGGSLVLAAGVALGLLSPLGVVVAFVGGIFSFTGLSLGATVIMPPVLRVTGRLFGRSAEARLAAENALRYPERSSRMAIGVVMGVTLVTMFAVASQSAREVLISSGGGEPPEELLSLMDTFAAIMMSLVDVSAVIAAVGLVNLLTLGVIQRRRELGLLRTLGFAAPQIRRMVLLEAAHLTVTSVALGLLLGVVYGWAGAQSLLGSVGVPPEFSSPTFVLPAIPWATVGIVAVATALLTAVAAVAPTRLATAVSPIDALAGD</sequence>
<dbReference type="InterPro" id="IPR038766">
    <property type="entry name" value="Membrane_comp_ABC_pdt"/>
</dbReference>
<organism evidence="8 9">
    <name type="scientific">Microbacterium testaceum (strain StLB037)</name>
    <dbReference type="NCBI Taxonomy" id="979556"/>
    <lineage>
        <taxon>Bacteria</taxon>
        <taxon>Bacillati</taxon>
        <taxon>Actinomycetota</taxon>
        <taxon>Actinomycetes</taxon>
        <taxon>Micrococcales</taxon>
        <taxon>Microbacteriaceae</taxon>
        <taxon>Microbacterium</taxon>
    </lineage>
</organism>
<feature type="domain" description="ABC3 transporter permease C-terminal" evidence="7">
    <location>
        <begin position="78"/>
        <end position="192"/>
    </location>
</feature>
<dbReference type="RefSeq" id="WP_081349631.1">
    <property type="nucleotide sequence ID" value="NZ_FNJN01000001.1"/>
</dbReference>
<protein>
    <submittedName>
        <fullName evidence="8">Putative ABC transport system permease protein</fullName>
    </submittedName>
</protein>
<feature type="transmembrane region" description="Helical" evidence="6">
    <location>
        <begin position="443"/>
        <end position="470"/>
    </location>
</feature>
<evidence type="ECO:0000259" key="7">
    <source>
        <dbReference type="Pfam" id="PF02687"/>
    </source>
</evidence>
<evidence type="ECO:0000256" key="3">
    <source>
        <dbReference type="ARBA" id="ARBA00022692"/>
    </source>
</evidence>
<evidence type="ECO:0000313" key="9">
    <source>
        <dbReference type="Proteomes" id="UP000186456"/>
    </source>
</evidence>
<dbReference type="InterPro" id="IPR003838">
    <property type="entry name" value="ABC3_permease_C"/>
</dbReference>
<gene>
    <name evidence="8" type="ORF">SAMN04487788_0091</name>
</gene>
<proteinExistence type="predicted"/>
<dbReference type="PANTHER" id="PTHR30287:SF1">
    <property type="entry name" value="INNER MEMBRANE PROTEIN"/>
    <property type="match status" value="1"/>
</dbReference>